<keyword evidence="3" id="KW-1185">Reference proteome</keyword>
<evidence type="ECO:0008006" key="4">
    <source>
        <dbReference type="Google" id="ProtNLM"/>
    </source>
</evidence>
<dbReference type="EMBL" id="BAAAVT010000003">
    <property type="protein sequence ID" value="GAA3054887.1"/>
    <property type="molecule type" value="Genomic_DNA"/>
</dbReference>
<sequence length="405" mass="44421">MPAAALRNGGTYRRVKDMRHTSPRTPESPALESPALAGSVQLRRLSAVPPAEQEAVRQRWSLEVRRGGLLRLAPGVYVPPEQWLRAAPWDRHVIALAARASSAGGSLFCRESALALWGVPLFRVPSELSLRASSRGKVGRRPLRPLTGAASTETVSLLLAAHQRHDGVRMRPSAPRDLRGFPVRRVAPVRADGAGHPSEVQVAPTRLDLRHFPWLRGGPPGVDVEPLAFAVLDTVAESSLPAATVILDAVLAGRTGRKDQLSVPDLAGWSELLRTRRRRQRWSETLEFADADAESPGESAARALIHELGFEVPQLQRRYTLPNGRGARVDFAWDRVVAEFDGMVKYQGARELSGMSPEAAVAAEKEREDGLRALGLIVVRIVWADLLRPERLYQKLLRAGVPRQA</sequence>
<reference evidence="3" key="1">
    <citation type="journal article" date="2019" name="Int. J. Syst. Evol. Microbiol.">
        <title>The Global Catalogue of Microorganisms (GCM) 10K type strain sequencing project: providing services to taxonomists for standard genome sequencing and annotation.</title>
        <authorList>
            <consortium name="The Broad Institute Genomics Platform"/>
            <consortium name="The Broad Institute Genome Sequencing Center for Infectious Disease"/>
            <person name="Wu L."/>
            <person name="Ma J."/>
        </authorList>
    </citation>
    <scope>NUCLEOTIDE SEQUENCE [LARGE SCALE GENOMIC DNA]</scope>
    <source>
        <strain evidence="3">JCM 14309</strain>
    </source>
</reference>
<evidence type="ECO:0000313" key="3">
    <source>
        <dbReference type="Proteomes" id="UP001500236"/>
    </source>
</evidence>
<gene>
    <name evidence="2" type="ORF">GCM10010529_06210</name>
</gene>
<protein>
    <recommendedName>
        <fullName evidence="4">Transcriptional regulator, AbiEi antitoxin, Type IV TA system</fullName>
    </recommendedName>
</protein>
<name>A0ABP6LTN0_9MICC</name>
<proteinExistence type="predicted"/>
<comment type="caution">
    <text evidence="2">The sequence shown here is derived from an EMBL/GenBank/DDBJ whole genome shotgun (WGS) entry which is preliminary data.</text>
</comment>
<evidence type="ECO:0000256" key="1">
    <source>
        <dbReference type="SAM" id="MobiDB-lite"/>
    </source>
</evidence>
<evidence type="ECO:0000313" key="2">
    <source>
        <dbReference type="EMBL" id="GAA3054887.1"/>
    </source>
</evidence>
<accession>A0ABP6LTN0</accession>
<dbReference type="Proteomes" id="UP001500236">
    <property type="component" value="Unassembled WGS sequence"/>
</dbReference>
<organism evidence="2 3">
    <name type="scientific">Nesterenkonia aethiopica</name>
    <dbReference type="NCBI Taxonomy" id="269144"/>
    <lineage>
        <taxon>Bacteria</taxon>
        <taxon>Bacillati</taxon>
        <taxon>Actinomycetota</taxon>
        <taxon>Actinomycetes</taxon>
        <taxon>Micrococcales</taxon>
        <taxon>Micrococcaceae</taxon>
        <taxon>Nesterenkonia</taxon>
    </lineage>
</organism>
<feature type="region of interest" description="Disordered" evidence="1">
    <location>
        <begin position="1"/>
        <end position="33"/>
    </location>
</feature>